<dbReference type="Proteomes" id="UP001610563">
    <property type="component" value="Unassembled WGS sequence"/>
</dbReference>
<dbReference type="PANTHER" id="PTHR37540">
    <property type="entry name" value="TRANSCRIPTION FACTOR (ACR-2), PUTATIVE-RELATED-RELATED"/>
    <property type="match status" value="1"/>
</dbReference>
<dbReference type="Gene3D" id="4.10.240.10">
    <property type="entry name" value="Zn(2)-C6 fungal-type DNA-binding domain"/>
    <property type="match status" value="1"/>
</dbReference>
<accession>A0ABR4FNB9</accession>
<dbReference type="PANTHER" id="PTHR37540:SF5">
    <property type="entry name" value="TRANSCRIPTION FACTOR DOMAIN-CONTAINING PROTEIN"/>
    <property type="match status" value="1"/>
</dbReference>
<keyword evidence="4" id="KW-0539">Nucleus</keyword>
<protein>
    <recommendedName>
        <fullName evidence="6">Zn(2)-C6 fungal-type domain-containing protein</fullName>
    </recommendedName>
</protein>
<evidence type="ECO:0000313" key="7">
    <source>
        <dbReference type="EMBL" id="KAL2784542.1"/>
    </source>
</evidence>
<dbReference type="PROSITE" id="PS50048">
    <property type="entry name" value="ZN2_CY6_FUNGAL_2"/>
    <property type="match status" value="1"/>
</dbReference>
<name>A0ABR4FNB9_9EURO</name>
<evidence type="ECO:0000259" key="6">
    <source>
        <dbReference type="PROSITE" id="PS50048"/>
    </source>
</evidence>
<comment type="caution">
    <text evidence="7">The sequence shown here is derived from an EMBL/GenBank/DDBJ whole genome shotgun (WGS) entry which is preliminary data.</text>
</comment>
<evidence type="ECO:0000256" key="3">
    <source>
        <dbReference type="ARBA" id="ARBA00023163"/>
    </source>
</evidence>
<feature type="compositionally biased region" description="Polar residues" evidence="5">
    <location>
        <begin position="51"/>
        <end position="60"/>
    </location>
</feature>
<keyword evidence="8" id="KW-1185">Reference proteome</keyword>
<evidence type="ECO:0000313" key="8">
    <source>
        <dbReference type="Proteomes" id="UP001610563"/>
    </source>
</evidence>
<dbReference type="SUPFAM" id="SSF57701">
    <property type="entry name" value="Zn2/Cys6 DNA-binding domain"/>
    <property type="match status" value="1"/>
</dbReference>
<keyword evidence="1" id="KW-0805">Transcription regulation</keyword>
<feature type="domain" description="Zn(2)-C6 fungal-type" evidence="6">
    <location>
        <begin position="6"/>
        <end position="35"/>
    </location>
</feature>
<evidence type="ECO:0000256" key="4">
    <source>
        <dbReference type="ARBA" id="ARBA00023242"/>
    </source>
</evidence>
<dbReference type="InterPro" id="IPR036864">
    <property type="entry name" value="Zn2-C6_fun-type_DNA-bd_sf"/>
</dbReference>
<dbReference type="SMART" id="SM00066">
    <property type="entry name" value="GAL4"/>
    <property type="match status" value="1"/>
</dbReference>
<dbReference type="CDD" id="cd00067">
    <property type="entry name" value="GAL4"/>
    <property type="match status" value="1"/>
</dbReference>
<dbReference type="Pfam" id="PF00172">
    <property type="entry name" value="Zn_clus"/>
    <property type="match status" value="1"/>
</dbReference>
<organism evidence="7 8">
    <name type="scientific">Aspergillus keveii</name>
    <dbReference type="NCBI Taxonomy" id="714993"/>
    <lineage>
        <taxon>Eukaryota</taxon>
        <taxon>Fungi</taxon>
        <taxon>Dikarya</taxon>
        <taxon>Ascomycota</taxon>
        <taxon>Pezizomycotina</taxon>
        <taxon>Eurotiomycetes</taxon>
        <taxon>Eurotiomycetidae</taxon>
        <taxon>Eurotiales</taxon>
        <taxon>Aspergillaceae</taxon>
        <taxon>Aspergillus</taxon>
        <taxon>Aspergillus subgen. Nidulantes</taxon>
    </lineage>
</organism>
<dbReference type="EMBL" id="JBFTWV010000176">
    <property type="protein sequence ID" value="KAL2784542.1"/>
    <property type="molecule type" value="Genomic_DNA"/>
</dbReference>
<feature type="region of interest" description="Disordered" evidence="5">
    <location>
        <begin position="44"/>
        <end position="63"/>
    </location>
</feature>
<evidence type="ECO:0000256" key="5">
    <source>
        <dbReference type="SAM" id="MobiDB-lite"/>
    </source>
</evidence>
<dbReference type="InterPro" id="IPR001138">
    <property type="entry name" value="Zn2Cys6_DnaBD"/>
</dbReference>
<keyword evidence="3" id="KW-0804">Transcription</keyword>
<evidence type="ECO:0000256" key="1">
    <source>
        <dbReference type="ARBA" id="ARBA00023015"/>
    </source>
</evidence>
<dbReference type="PROSITE" id="PS00463">
    <property type="entry name" value="ZN2_CY6_FUNGAL_1"/>
    <property type="match status" value="1"/>
</dbReference>
<keyword evidence="2" id="KW-0238">DNA-binding</keyword>
<sequence length="473" mass="53381">MAMLVACEPCRQRKRKCDRGVPCALCIKRGRNCFYPPHRLVKSQDGAPDAPTQSQSQSPNPLECDMTALTANHMFQAWVLQSPDIPMSYPVPFRWYIPQLLKHFSEGLGVSRLPVDSNSTAYHIQTLWIRGAISDPALFHATLYAGASHFDLSRGERQSAITLYHQAEAIRLINERLSDPEAAVDDRTMIAVTPLALFADLNGDRAAADIHREGLRRLVELRGGLDRLGFEGLTSALIQMNNIIYNIAFDLSPDKLSSPPGPPPLALEKRILQTPSHISTAVPSLPAIIEIFRNVHTFKLEFWTQEFTASNTHTNSHTHNHTHSHTHSHIRPHVHLASYTSSMPELGLENPVYYCCYLAVTLFKTIVSDGIRSATFSTEVDALASELRAALALTDPEMWIRRIPAVFSWVCLTGAAASSDSRSRIWFYFKQASAVRVLNVRSEPPYLDELWEHFRWLRTMRLNPKRYIYEESV</sequence>
<proteinExistence type="predicted"/>
<gene>
    <name evidence="7" type="ORF">BJX66DRAFT_316511</name>
</gene>
<evidence type="ECO:0000256" key="2">
    <source>
        <dbReference type="ARBA" id="ARBA00023125"/>
    </source>
</evidence>
<reference evidence="7 8" key="1">
    <citation type="submission" date="2024-07" db="EMBL/GenBank/DDBJ databases">
        <title>Section-level genome sequencing and comparative genomics of Aspergillus sections Usti and Cavernicolus.</title>
        <authorList>
            <consortium name="Lawrence Berkeley National Laboratory"/>
            <person name="Nybo J.L."/>
            <person name="Vesth T.C."/>
            <person name="Theobald S."/>
            <person name="Frisvad J.C."/>
            <person name="Larsen T.O."/>
            <person name="Kjaerboelling I."/>
            <person name="Rothschild-Mancinelli K."/>
            <person name="Lyhne E.K."/>
            <person name="Kogle M.E."/>
            <person name="Barry K."/>
            <person name="Clum A."/>
            <person name="Na H."/>
            <person name="Ledsgaard L."/>
            <person name="Lin J."/>
            <person name="Lipzen A."/>
            <person name="Kuo A."/>
            <person name="Riley R."/>
            <person name="Mondo S."/>
            <person name="Labutti K."/>
            <person name="Haridas S."/>
            <person name="Pangalinan J."/>
            <person name="Salamov A.A."/>
            <person name="Simmons B.A."/>
            <person name="Magnuson J.K."/>
            <person name="Chen J."/>
            <person name="Drula E."/>
            <person name="Henrissat B."/>
            <person name="Wiebenga A."/>
            <person name="Lubbers R.J."/>
            <person name="Gomes A.C."/>
            <person name="Makela M.R."/>
            <person name="Stajich J."/>
            <person name="Grigoriev I.V."/>
            <person name="Mortensen U.H."/>
            <person name="De Vries R.P."/>
            <person name="Baker S.E."/>
            <person name="Andersen M.R."/>
        </authorList>
    </citation>
    <scope>NUCLEOTIDE SEQUENCE [LARGE SCALE GENOMIC DNA]</scope>
    <source>
        <strain evidence="7 8">CBS 209.92</strain>
    </source>
</reference>